<feature type="compositionally biased region" description="Polar residues" evidence="1">
    <location>
        <begin position="110"/>
        <end position="122"/>
    </location>
</feature>
<feature type="region of interest" description="Disordered" evidence="1">
    <location>
        <begin position="89"/>
        <end position="128"/>
    </location>
</feature>
<evidence type="ECO:0000256" key="1">
    <source>
        <dbReference type="SAM" id="MobiDB-lite"/>
    </source>
</evidence>
<dbReference type="AlphaFoldDB" id="A0A4R4S682"/>
<dbReference type="Proteomes" id="UP000295621">
    <property type="component" value="Unassembled WGS sequence"/>
</dbReference>
<dbReference type="OrthoDB" id="7307665at2"/>
<protein>
    <submittedName>
        <fullName evidence="2">DUF4862 family protein</fullName>
    </submittedName>
</protein>
<reference evidence="2 3" key="1">
    <citation type="submission" date="2019-02" db="EMBL/GenBank/DDBJ databases">
        <title>Draft genome sequences of novel Actinobacteria.</title>
        <authorList>
            <person name="Sahin N."/>
            <person name="Ay H."/>
            <person name="Saygin H."/>
        </authorList>
    </citation>
    <scope>NUCLEOTIDE SEQUENCE [LARGE SCALE GENOMIC DNA]</scope>
    <source>
        <strain evidence="2 3">KC603</strain>
    </source>
</reference>
<dbReference type="Pfam" id="PF16154">
    <property type="entry name" value="DUF4862"/>
    <property type="match status" value="1"/>
</dbReference>
<name>A0A4R4S682_9ACTN</name>
<accession>A0A4R4S682</accession>
<evidence type="ECO:0000313" key="3">
    <source>
        <dbReference type="Proteomes" id="UP000295621"/>
    </source>
</evidence>
<comment type="caution">
    <text evidence="2">The sequence shown here is derived from an EMBL/GenBank/DDBJ whole genome shotgun (WGS) entry which is preliminary data.</text>
</comment>
<evidence type="ECO:0000313" key="2">
    <source>
        <dbReference type="EMBL" id="TDC56653.1"/>
    </source>
</evidence>
<proteinExistence type="predicted"/>
<keyword evidence="3" id="KW-1185">Reference proteome</keyword>
<sequence>MVLGERARQPEGTTRRVRRAERRDAATWLALDGEQAAEPALLGLDVLARDDVDRHPRLVQRDVVLGEGEPPAHQVADGERVGAAGELPLLDDHRDHRRGHATRMPDSDPANRSMSRRPTLSAASPPASEEIGMPFIVGAYAAAPRGLEPGTRFRTYVDDVLALPAVDGLEVPFQGHGSAWNDPAYLHATAVASEHVLTMIPATIMALAGAPAQGLASSDDGGRKQAVEQLRRAFEFVTAVNEGPGGTITAVEVHSAPRRPFTSADAFRASLDEVLSWDWGGTELLIEHSDAHSDDHQPAKGFLPLDEELAVAAQRGIGFSVNWGRSVIETRRVGGAREHLAAVVARGRLGALVFSGVSDADTLDGPAWADLHLPIRDWSDAPVAAEAATSLLTADEVRACVDAASEPRFVGVKVSSPSTAGPAECLNLVAANVAIVADAVQRARSRG</sequence>
<feature type="region of interest" description="Disordered" evidence="1">
    <location>
        <begin position="1"/>
        <end position="20"/>
    </location>
</feature>
<organism evidence="2 3">
    <name type="scientific">Jiangella ureilytica</name>
    <dbReference type="NCBI Taxonomy" id="2530374"/>
    <lineage>
        <taxon>Bacteria</taxon>
        <taxon>Bacillati</taxon>
        <taxon>Actinomycetota</taxon>
        <taxon>Actinomycetes</taxon>
        <taxon>Jiangellales</taxon>
        <taxon>Jiangellaceae</taxon>
        <taxon>Jiangella</taxon>
    </lineage>
</organism>
<dbReference type="InterPro" id="IPR032344">
    <property type="entry name" value="DUF4862"/>
</dbReference>
<gene>
    <name evidence="2" type="ORF">E1212_01380</name>
</gene>
<dbReference type="EMBL" id="SMKL01000002">
    <property type="protein sequence ID" value="TDC56653.1"/>
    <property type="molecule type" value="Genomic_DNA"/>
</dbReference>